<comment type="similarity">
    <text evidence="1 6">Belongs to the peptidase S14 family.</text>
</comment>
<dbReference type="InterPro" id="IPR029045">
    <property type="entry name" value="ClpP/crotonase-like_dom_sf"/>
</dbReference>
<dbReference type="GO" id="GO:0004252">
    <property type="term" value="F:serine-type endopeptidase activity"/>
    <property type="evidence" value="ECO:0007669"/>
    <property type="project" value="InterPro"/>
</dbReference>
<evidence type="ECO:0000256" key="6">
    <source>
        <dbReference type="RuleBase" id="RU003567"/>
    </source>
</evidence>
<feature type="transmembrane region" description="Helical" evidence="7">
    <location>
        <begin position="76"/>
        <end position="98"/>
    </location>
</feature>
<dbReference type="GO" id="GO:0004176">
    <property type="term" value="F:ATP-dependent peptidase activity"/>
    <property type="evidence" value="ECO:0007669"/>
    <property type="project" value="InterPro"/>
</dbReference>
<dbReference type="NCBIfam" id="NF045542">
    <property type="entry name" value="Clp_rel_HeadMat"/>
    <property type="match status" value="1"/>
</dbReference>
<evidence type="ECO:0000313" key="8">
    <source>
        <dbReference type="EMBL" id="RHW46128.1"/>
    </source>
</evidence>
<dbReference type="Pfam" id="PF00574">
    <property type="entry name" value="CLP_protease"/>
    <property type="match status" value="1"/>
</dbReference>
<dbReference type="CDD" id="cd07016">
    <property type="entry name" value="S14_ClpP_1"/>
    <property type="match status" value="1"/>
</dbReference>
<dbReference type="PRINTS" id="PR00127">
    <property type="entry name" value="CLPPROTEASEP"/>
</dbReference>
<keyword evidence="4" id="KW-0378">Hydrolase</keyword>
<evidence type="ECO:0000256" key="7">
    <source>
        <dbReference type="SAM" id="Phobius"/>
    </source>
</evidence>
<evidence type="ECO:0000313" key="9">
    <source>
        <dbReference type="Proteomes" id="UP000284822"/>
    </source>
</evidence>
<keyword evidence="3 8" id="KW-0645">Protease</keyword>
<proteinExistence type="inferred from homology"/>
<evidence type="ECO:0000256" key="5">
    <source>
        <dbReference type="ARBA" id="ARBA00022825"/>
    </source>
</evidence>
<dbReference type="GO" id="GO:0051117">
    <property type="term" value="F:ATPase binding"/>
    <property type="evidence" value="ECO:0007669"/>
    <property type="project" value="TreeGrafter"/>
</dbReference>
<dbReference type="AlphaFoldDB" id="A0A417Z697"/>
<evidence type="ECO:0000256" key="3">
    <source>
        <dbReference type="ARBA" id="ARBA00022670"/>
    </source>
</evidence>
<gene>
    <name evidence="8" type="ORF">DS832_06985</name>
</gene>
<dbReference type="PANTHER" id="PTHR10381">
    <property type="entry name" value="ATP-DEPENDENT CLP PROTEASE PROTEOLYTIC SUBUNIT"/>
    <property type="match status" value="1"/>
</dbReference>
<dbReference type="Proteomes" id="UP000284822">
    <property type="component" value="Unassembled WGS sequence"/>
</dbReference>
<dbReference type="GO" id="GO:0009368">
    <property type="term" value="C:endopeptidase Clp complex"/>
    <property type="evidence" value="ECO:0007669"/>
    <property type="project" value="TreeGrafter"/>
</dbReference>
<evidence type="ECO:0000256" key="1">
    <source>
        <dbReference type="ARBA" id="ARBA00007039"/>
    </source>
</evidence>
<keyword evidence="5" id="KW-0720">Serine protease</keyword>
<protein>
    <recommendedName>
        <fullName evidence="6">ATP-dependent Clp protease proteolytic subunit</fullName>
    </recommendedName>
</protein>
<name>A0A417Z697_9LACO</name>
<accession>A0A417Z697</accession>
<comment type="caution">
    <text evidence="8">The sequence shown here is derived from an EMBL/GenBank/DDBJ whole genome shotgun (WGS) entry which is preliminary data.</text>
</comment>
<dbReference type="InterPro" id="IPR023562">
    <property type="entry name" value="ClpP/TepA"/>
</dbReference>
<dbReference type="EMBL" id="QOCS01000014">
    <property type="protein sequence ID" value="RHW46128.1"/>
    <property type="molecule type" value="Genomic_DNA"/>
</dbReference>
<dbReference type="SUPFAM" id="SSF52096">
    <property type="entry name" value="ClpP/crotonase"/>
    <property type="match status" value="1"/>
</dbReference>
<dbReference type="InterPro" id="IPR001907">
    <property type="entry name" value="ClpP"/>
</dbReference>
<keyword evidence="2" id="KW-0963">Cytoplasm</keyword>
<dbReference type="Gene3D" id="3.90.226.10">
    <property type="entry name" value="2-enoyl-CoA Hydratase, Chain A, domain 1"/>
    <property type="match status" value="1"/>
</dbReference>
<organism evidence="8 9">
    <name type="scientific">Bombilactobacillus bombi</name>
    <dbReference type="NCBI Taxonomy" id="1303590"/>
    <lineage>
        <taxon>Bacteria</taxon>
        <taxon>Bacillati</taxon>
        <taxon>Bacillota</taxon>
        <taxon>Bacilli</taxon>
        <taxon>Lactobacillales</taxon>
        <taxon>Lactobacillaceae</taxon>
        <taxon>Bombilactobacillus</taxon>
    </lineage>
</organism>
<evidence type="ECO:0000256" key="2">
    <source>
        <dbReference type="ARBA" id="ARBA00022490"/>
    </source>
</evidence>
<evidence type="ECO:0000256" key="4">
    <source>
        <dbReference type="ARBA" id="ARBA00022801"/>
    </source>
</evidence>
<dbReference type="GO" id="GO:0006515">
    <property type="term" value="P:protein quality control for misfolded or incompletely synthesized proteins"/>
    <property type="evidence" value="ECO:0007669"/>
    <property type="project" value="TreeGrafter"/>
</dbReference>
<dbReference type="PANTHER" id="PTHR10381:SF70">
    <property type="entry name" value="ATP-DEPENDENT CLP PROTEASE PROTEOLYTIC SUBUNIT"/>
    <property type="match status" value="1"/>
</dbReference>
<keyword evidence="7" id="KW-0812">Transmembrane</keyword>
<keyword evidence="7" id="KW-0472">Membrane</keyword>
<keyword evidence="7" id="KW-1133">Transmembrane helix</keyword>
<reference evidence="8 9" key="1">
    <citation type="submission" date="2018-07" db="EMBL/GenBank/DDBJ databases">
        <title>Genome sequences of six Lactobacillus spp. isolated from bumble bee guts.</title>
        <authorList>
            <person name="Motta E.V.S."/>
            <person name="Moran N.A."/>
        </authorList>
    </citation>
    <scope>NUCLEOTIDE SEQUENCE [LARGE SCALE GENOMIC DNA]</scope>
    <source>
        <strain evidence="8 9">LV-8.1</strain>
    </source>
</reference>
<sequence length="234" mass="25742">MMKSNDNKIAEIDIDGEITSDAWDDSDTSAASFRDDLKALDDVKTINLHINSPGGSVFEGIAIYNMLKQHKAQINVYIDGIAASIASVIAMAGDTIFMPSNSMLMIHNPSTVAMGHSGELRKVADQLDKITNSIIDIYLDKANKLDKDNLIKMLDDETWISAEEAVNYGLADKLLESNKAAACISNKYEKIYKHIPSSLLETTVLAISEDEREKIVNESQKHKQLIQNTLGGIL</sequence>